<keyword evidence="1" id="KW-1133">Transmembrane helix</keyword>
<evidence type="ECO:0000313" key="2">
    <source>
        <dbReference type="EMBL" id="CAF4841169.1"/>
    </source>
</evidence>
<accession>A0A821RED4</accession>
<gene>
    <name evidence="2" type="ORF">PMACD_LOCUS6180</name>
</gene>
<dbReference type="Proteomes" id="UP000663880">
    <property type="component" value="Unassembled WGS sequence"/>
</dbReference>
<feature type="transmembrane region" description="Helical" evidence="1">
    <location>
        <begin position="61"/>
        <end position="82"/>
    </location>
</feature>
<evidence type="ECO:0000256" key="1">
    <source>
        <dbReference type="SAM" id="Phobius"/>
    </source>
</evidence>
<evidence type="ECO:0000313" key="3">
    <source>
        <dbReference type="Proteomes" id="UP000663880"/>
    </source>
</evidence>
<sequence>MIHNLITFTLYSAGFFSLVIVDYLLGNGFVDMFQRLACKIVCFVRKTIREEEKLVTTSTDAVISIPFLLTEVLLLGFSIAFLNKYKQMRFGEKIDELLKDSRDALRETNEFIEKWRLRRLNWQSANEYTYLDEEPQEIKPYELEVPILHMAIIDTLGTTRSQPERGDAGDTINITDSTLLSVTSLLDDDYESVAEPTSDENINYTLEKSLSDFKDRFLWDVMEEDE</sequence>
<keyword evidence="1" id="KW-0472">Membrane</keyword>
<reference evidence="2" key="1">
    <citation type="submission" date="2021-02" db="EMBL/GenBank/DDBJ databases">
        <authorList>
            <person name="Steward A R."/>
        </authorList>
    </citation>
    <scope>NUCLEOTIDE SEQUENCE</scope>
</reference>
<comment type="caution">
    <text evidence="2">The sequence shown here is derived from an EMBL/GenBank/DDBJ whole genome shotgun (WGS) entry which is preliminary data.</text>
</comment>
<name>A0A821RED4_9NEOP</name>
<organism evidence="2 3">
    <name type="scientific">Pieris macdunnoughi</name>
    <dbReference type="NCBI Taxonomy" id="345717"/>
    <lineage>
        <taxon>Eukaryota</taxon>
        <taxon>Metazoa</taxon>
        <taxon>Ecdysozoa</taxon>
        <taxon>Arthropoda</taxon>
        <taxon>Hexapoda</taxon>
        <taxon>Insecta</taxon>
        <taxon>Pterygota</taxon>
        <taxon>Neoptera</taxon>
        <taxon>Endopterygota</taxon>
        <taxon>Lepidoptera</taxon>
        <taxon>Glossata</taxon>
        <taxon>Ditrysia</taxon>
        <taxon>Papilionoidea</taxon>
        <taxon>Pieridae</taxon>
        <taxon>Pierinae</taxon>
        <taxon>Pieris</taxon>
    </lineage>
</organism>
<proteinExistence type="predicted"/>
<protein>
    <submittedName>
        <fullName evidence="2">Uncharacterized protein</fullName>
    </submittedName>
</protein>
<feature type="transmembrane region" description="Helical" evidence="1">
    <location>
        <begin position="5"/>
        <end position="25"/>
    </location>
</feature>
<keyword evidence="3" id="KW-1185">Reference proteome</keyword>
<dbReference type="OrthoDB" id="7475332at2759"/>
<dbReference type="EMBL" id="CAJOBZ010000013">
    <property type="protein sequence ID" value="CAF4841169.1"/>
    <property type="molecule type" value="Genomic_DNA"/>
</dbReference>
<keyword evidence="1" id="KW-0812">Transmembrane</keyword>
<dbReference type="AlphaFoldDB" id="A0A821RED4"/>